<proteinExistence type="predicted"/>
<evidence type="ECO:0000313" key="3">
    <source>
        <dbReference type="Proteomes" id="UP000507962"/>
    </source>
</evidence>
<evidence type="ECO:0000313" key="2">
    <source>
        <dbReference type="EMBL" id="VFQ43704.1"/>
    </source>
</evidence>
<sequence>MSYIEALHLMRDPFADYVDEASFFPYTKLIETVALVRNLMEAPHNVVLITADPGGGKTLLLKQVLAADEESWSVCTLQLPTGGAPLRAYTMLRDDLPVIMVDDAHRLEPDALAALIKQTTDEGEPRQFQQVLLTGLPHTAALLDTLRHLVPGHEGIREVPLPPMGLGEMTTYLEGRLRSAGHQGELPLTDGQVMRIHVNSGGYPGAANAEAAKELAQEYAGAASTPSPRKGLLGRFFKR</sequence>
<dbReference type="SUPFAM" id="SSF52540">
    <property type="entry name" value="P-loop containing nucleoside triphosphate hydrolases"/>
    <property type="match status" value="1"/>
</dbReference>
<name>A0A4U8YK32_9BACT</name>
<evidence type="ECO:0000256" key="1">
    <source>
        <dbReference type="SAM" id="MobiDB-lite"/>
    </source>
</evidence>
<feature type="region of interest" description="Disordered" evidence="1">
    <location>
        <begin position="220"/>
        <end position="239"/>
    </location>
</feature>
<dbReference type="Proteomes" id="UP000507962">
    <property type="component" value="Unassembled WGS sequence"/>
</dbReference>
<accession>A0A4U8YK32</accession>
<keyword evidence="2" id="KW-0378">Hydrolase</keyword>
<organism evidence="2 3">
    <name type="scientific">Desulfoluna butyratoxydans</name>
    <dbReference type="NCBI Taxonomy" id="231438"/>
    <lineage>
        <taxon>Bacteria</taxon>
        <taxon>Pseudomonadati</taxon>
        <taxon>Thermodesulfobacteriota</taxon>
        <taxon>Desulfobacteria</taxon>
        <taxon>Desulfobacterales</taxon>
        <taxon>Desulfolunaceae</taxon>
        <taxon>Desulfoluna</taxon>
    </lineage>
</organism>
<gene>
    <name evidence="2" type="ORF">MSL71_13430</name>
</gene>
<reference evidence="2 3" key="1">
    <citation type="submission" date="2019-03" db="EMBL/GenBank/DDBJ databases">
        <authorList>
            <person name="Nijsse B."/>
        </authorList>
    </citation>
    <scope>NUCLEOTIDE SEQUENCE [LARGE SCALE GENOMIC DNA]</scope>
    <source>
        <strain evidence="2">Desulfoluna butyratoxydans MSL71</strain>
    </source>
</reference>
<dbReference type="InterPro" id="IPR052026">
    <property type="entry name" value="ExeA_AAA_ATPase_DNA-bind"/>
</dbReference>
<dbReference type="EMBL" id="CAADHO010000002">
    <property type="protein sequence ID" value="VFQ43704.1"/>
    <property type="molecule type" value="Genomic_DNA"/>
</dbReference>
<keyword evidence="3" id="KW-1185">Reference proteome</keyword>
<dbReference type="GO" id="GO:0016787">
    <property type="term" value="F:hydrolase activity"/>
    <property type="evidence" value="ECO:0007669"/>
    <property type="project" value="UniProtKB-KW"/>
</dbReference>
<dbReference type="PANTHER" id="PTHR35894">
    <property type="entry name" value="GENERAL SECRETION PATHWAY PROTEIN A-RELATED"/>
    <property type="match status" value="1"/>
</dbReference>
<dbReference type="AlphaFoldDB" id="A0A4U8YK32"/>
<protein>
    <submittedName>
        <fullName evidence="2">p-loop containing nucleoside triphosphate hydrolase</fullName>
    </submittedName>
</protein>
<dbReference type="InterPro" id="IPR027417">
    <property type="entry name" value="P-loop_NTPase"/>
</dbReference>
<dbReference type="PANTHER" id="PTHR35894:SF1">
    <property type="entry name" value="PHOSPHORIBULOKINASE _ URIDINE KINASE FAMILY"/>
    <property type="match status" value="1"/>
</dbReference>